<proteinExistence type="predicted"/>
<sequence>MSTDAEIHAYFLRAFDGLTVAQCGKEAPATQGLEKQLVQARSWRRLDEFNVDRAVDVNREMRRRDCLIRRSRKSSGNTGSGCAMSVGVVGRPGGAPTERCSKDCRAHGG</sequence>
<reference evidence="1" key="1">
    <citation type="submission" date="2024-07" db="EMBL/GenBank/DDBJ databases">
        <title>A survey of Mimosa microsymbionts across Brazilian biomes reveals a high diversity of Paraburkholderia nodulating endemic species, but also that Cupriavidus is common as a symbiont of widespread species.</title>
        <authorList>
            <person name="Rouws L."/>
            <person name="Barauna A."/>
            <person name="Beukes C."/>
            <person name="Rouws J.R.C."/>
            <person name="De Faria S.M."/>
            <person name="Gross E."/>
            <person name="Bueno Dos Reis Junior F."/>
            <person name="Simon M.F."/>
            <person name="Maluk M."/>
            <person name="Odee D.W."/>
            <person name="Kenicer G."/>
            <person name="Young J.P.W."/>
            <person name="Reis V.M."/>
            <person name="Zilli J."/>
            <person name="James E.K."/>
        </authorList>
    </citation>
    <scope>NUCLEOTIDE SEQUENCE</scope>
    <source>
        <strain evidence="1">EG181B</strain>
    </source>
</reference>
<organism evidence="1 2">
    <name type="scientific">Paraburkholderia phymatum</name>
    <dbReference type="NCBI Taxonomy" id="148447"/>
    <lineage>
        <taxon>Bacteria</taxon>
        <taxon>Pseudomonadati</taxon>
        <taxon>Pseudomonadota</taxon>
        <taxon>Betaproteobacteria</taxon>
        <taxon>Burkholderiales</taxon>
        <taxon>Burkholderiaceae</taxon>
        <taxon>Paraburkholderia</taxon>
    </lineage>
</organism>
<name>A0ACC6UAF9_9BURK</name>
<protein>
    <submittedName>
        <fullName evidence="1">Uncharacterized protein</fullName>
    </submittedName>
</protein>
<dbReference type="Proteomes" id="UP001558850">
    <property type="component" value="Unassembled WGS sequence"/>
</dbReference>
<keyword evidence="2" id="KW-1185">Reference proteome</keyword>
<evidence type="ECO:0000313" key="2">
    <source>
        <dbReference type="Proteomes" id="UP001558850"/>
    </source>
</evidence>
<accession>A0ACC6UAF9</accession>
<evidence type="ECO:0000313" key="1">
    <source>
        <dbReference type="EMBL" id="MEX3936455.1"/>
    </source>
</evidence>
<dbReference type="EMBL" id="JBFRCH010000032">
    <property type="protein sequence ID" value="MEX3936455.1"/>
    <property type="molecule type" value="Genomic_DNA"/>
</dbReference>
<comment type="caution">
    <text evidence="1">The sequence shown here is derived from an EMBL/GenBank/DDBJ whole genome shotgun (WGS) entry which is preliminary data.</text>
</comment>
<gene>
    <name evidence="1" type="ORF">AB4Y32_32575</name>
</gene>